<evidence type="ECO:0000259" key="7">
    <source>
        <dbReference type="Pfam" id="PF00294"/>
    </source>
</evidence>
<evidence type="ECO:0000313" key="8">
    <source>
        <dbReference type="EMBL" id="WAE50709.1"/>
    </source>
</evidence>
<evidence type="ECO:0000256" key="1">
    <source>
        <dbReference type="ARBA" id="ARBA00010688"/>
    </source>
</evidence>
<proteinExistence type="inferred from homology"/>
<dbReference type="AlphaFoldDB" id="A0AA47E0Q3"/>
<dbReference type="InterPro" id="IPR002173">
    <property type="entry name" value="Carboh/pur_kinase_PfkB_CS"/>
</dbReference>
<feature type="domain" description="Carbohydrate kinase PfkB" evidence="7">
    <location>
        <begin position="14"/>
        <end position="296"/>
    </location>
</feature>
<dbReference type="Gene3D" id="3.40.1190.20">
    <property type="match status" value="1"/>
</dbReference>
<dbReference type="Proteomes" id="UP001164632">
    <property type="component" value="Chromosome"/>
</dbReference>
<evidence type="ECO:0000256" key="5">
    <source>
        <dbReference type="ARBA" id="ARBA00022840"/>
    </source>
</evidence>
<keyword evidence="5" id="KW-0067">ATP-binding</keyword>
<keyword evidence="3" id="KW-0547">Nucleotide-binding</keyword>
<dbReference type="GO" id="GO:0003872">
    <property type="term" value="F:6-phosphofructokinase activity"/>
    <property type="evidence" value="ECO:0007669"/>
    <property type="project" value="TreeGrafter"/>
</dbReference>
<dbReference type="EMBL" id="CP113257">
    <property type="protein sequence ID" value="WAE50709.1"/>
    <property type="molecule type" value="Genomic_DNA"/>
</dbReference>
<evidence type="ECO:0000256" key="4">
    <source>
        <dbReference type="ARBA" id="ARBA00022777"/>
    </source>
</evidence>
<keyword evidence="2 6" id="KW-0808">Transferase</keyword>
<dbReference type="RefSeq" id="WP_267930609.1">
    <property type="nucleotide sequence ID" value="NZ_CP113257.1"/>
</dbReference>
<organism evidence="8 9">
    <name type="scientific">Stutzerimonas frequens</name>
    <dbReference type="NCBI Taxonomy" id="2968969"/>
    <lineage>
        <taxon>Bacteria</taxon>
        <taxon>Pseudomonadati</taxon>
        <taxon>Pseudomonadota</taxon>
        <taxon>Gammaproteobacteria</taxon>
        <taxon>Pseudomonadales</taxon>
        <taxon>Pseudomonadaceae</taxon>
        <taxon>Stutzerimonas</taxon>
    </lineage>
</organism>
<sequence>MPLIATLTLNPAMDLSVSTARVTDTQKLRCSAPRHDPGGGGINVARVVKTLGGKAVAVYPAGGPFGDLLRRSLDELGLVHRPVPIAGDTRESFTVDELESGLQYRFVLPGPVLSAQELERCLQTLAALRPAPAYVVLSGSFPPGTDLAFFDDLRALSLRLGARLVVDLSGDPLRYAAQCGGVYLMKPSLDELAGLMGRPLISEVEQQEALRSLIARGCAEIVVLSLGAEGALYAYGERLERLRSPQVPVVSAVGAGDSMLGAIVQALADGRSVPAAVRQGIAAGAATVIRPGTELCHREDVQRLLEALERA</sequence>
<dbReference type="PANTHER" id="PTHR46566:SF2">
    <property type="entry name" value="ATP-DEPENDENT 6-PHOSPHOFRUCTOKINASE ISOZYME 2"/>
    <property type="match status" value="1"/>
</dbReference>
<protein>
    <recommendedName>
        <fullName evidence="6">Phosphofructokinase</fullName>
    </recommendedName>
</protein>
<dbReference type="PROSITE" id="PS00583">
    <property type="entry name" value="PFKB_KINASES_1"/>
    <property type="match status" value="1"/>
</dbReference>
<dbReference type="GO" id="GO:0005524">
    <property type="term" value="F:ATP binding"/>
    <property type="evidence" value="ECO:0007669"/>
    <property type="project" value="UniProtKB-KW"/>
</dbReference>
<dbReference type="PIRSF" id="PIRSF000535">
    <property type="entry name" value="1PFK/6PFK/LacC"/>
    <property type="match status" value="1"/>
</dbReference>
<reference evidence="8" key="1">
    <citation type="submission" date="2022-11" db="EMBL/GenBank/DDBJ databases">
        <title>Genomic of Pseudomonas TF18.</title>
        <authorList>
            <person name="Liu T."/>
        </authorList>
    </citation>
    <scope>NUCLEOTIDE SEQUENCE</scope>
    <source>
        <strain evidence="8">TF18</strain>
    </source>
</reference>
<dbReference type="SUPFAM" id="SSF53613">
    <property type="entry name" value="Ribokinase-like"/>
    <property type="match status" value="1"/>
</dbReference>
<dbReference type="CDD" id="cd01164">
    <property type="entry name" value="FruK_PfkB_like"/>
    <property type="match status" value="1"/>
</dbReference>
<evidence type="ECO:0000256" key="6">
    <source>
        <dbReference type="PIRNR" id="PIRNR000535"/>
    </source>
</evidence>
<dbReference type="InterPro" id="IPR017583">
    <property type="entry name" value="Tagatose/fructose_Pkinase"/>
</dbReference>
<name>A0AA47E0Q3_9GAMM</name>
<dbReference type="GO" id="GO:0005829">
    <property type="term" value="C:cytosol"/>
    <property type="evidence" value="ECO:0007669"/>
    <property type="project" value="TreeGrafter"/>
</dbReference>
<evidence type="ECO:0000313" key="9">
    <source>
        <dbReference type="Proteomes" id="UP001164632"/>
    </source>
</evidence>
<evidence type="ECO:0000256" key="2">
    <source>
        <dbReference type="ARBA" id="ARBA00022679"/>
    </source>
</evidence>
<accession>A0AA47E0Q3</accession>
<evidence type="ECO:0000256" key="3">
    <source>
        <dbReference type="ARBA" id="ARBA00022741"/>
    </source>
</evidence>
<dbReference type="InterPro" id="IPR029056">
    <property type="entry name" value="Ribokinase-like"/>
</dbReference>
<dbReference type="PANTHER" id="PTHR46566">
    <property type="entry name" value="1-PHOSPHOFRUCTOKINASE-RELATED"/>
    <property type="match status" value="1"/>
</dbReference>
<gene>
    <name evidence="8" type="ORF">OSV15_13525</name>
</gene>
<keyword evidence="4" id="KW-0418">Kinase</keyword>
<dbReference type="InterPro" id="IPR011611">
    <property type="entry name" value="PfkB_dom"/>
</dbReference>
<comment type="similarity">
    <text evidence="1 6">Belongs to the carbohydrate kinase PfkB family.</text>
</comment>
<dbReference type="Pfam" id="PF00294">
    <property type="entry name" value="PfkB"/>
    <property type="match status" value="1"/>
</dbReference>
<dbReference type="NCBIfam" id="TIGR03168">
    <property type="entry name" value="1-PFK"/>
    <property type="match status" value="1"/>
</dbReference>